<proteinExistence type="predicted"/>
<organism evidence="1 2">
    <name type="scientific">Gelidibacter salicanalis</name>
    <dbReference type="NCBI Taxonomy" id="291193"/>
    <lineage>
        <taxon>Bacteria</taxon>
        <taxon>Pseudomonadati</taxon>
        <taxon>Bacteroidota</taxon>
        <taxon>Flavobacteriia</taxon>
        <taxon>Flavobacteriales</taxon>
        <taxon>Flavobacteriaceae</taxon>
        <taxon>Gelidibacter</taxon>
    </lineage>
</organism>
<dbReference type="OrthoDB" id="1493875at2"/>
<dbReference type="AlphaFoldDB" id="A0A5C7ALW0"/>
<protein>
    <submittedName>
        <fullName evidence="1">Uncharacterized protein</fullName>
    </submittedName>
</protein>
<dbReference type="Pfam" id="PF26622">
    <property type="entry name" value="DUF8199"/>
    <property type="match status" value="1"/>
</dbReference>
<evidence type="ECO:0000313" key="1">
    <source>
        <dbReference type="EMBL" id="TXE09387.1"/>
    </source>
</evidence>
<dbReference type="NCBIfam" id="NF047658">
    <property type="entry name" value="HYC_CC_PP"/>
    <property type="match status" value="1"/>
</dbReference>
<gene>
    <name evidence="1" type="ORF">ES711_05515</name>
</gene>
<dbReference type="InterPro" id="IPR058060">
    <property type="entry name" value="HYC_CC_PP"/>
</dbReference>
<dbReference type="Proteomes" id="UP000321734">
    <property type="component" value="Unassembled WGS sequence"/>
</dbReference>
<comment type="caution">
    <text evidence="1">The sequence shown here is derived from an EMBL/GenBank/DDBJ whole genome shotgun (WGS) entry which is preliminary data.</text>
</comment>
<keyword evidence="2" id="KW-1185">Reference proteome</keyword>
<accession>A0A5C7ALW0</accession>
<dbReference type="EMBL" id="VORX01000002">
    <property type="protein sequence ID" value="TXE09387.1"/>
    <property type="molecule type" value="Genomic_DNA"/>
</dbReference>
<sequence length="136" mass="15158">MAHKINHKIVSVVLALLVLLSTVSIALEKHFCGDVLIDVAIFSHPDSCGTDMSTTALNSEDKACCQDVLEIVKGQDQLKKASFEDYSLEQHVFVTALIYSYSHLFEELTPQAISHQEYSSPHLIADIQVRNQVFII</sequence>
<evidence type="ECO:0000313" key="2">
    <source>
        <dbReference type="Proteomes" id="UP000321734"/>
    </source>
</evidence>
<reference evidence="1 2" key="1">
    <citation type="submission" date="2019-08" db="EMBL/GenBank/DDBJ databases">
        <title>Genome sequence of Gelidibacter salicanalis IC162T.</title>
        <authorList>
            <person name="Bowman J.P."/>
        </authorList>
    </citation>
    <scope>NUCLEOTIDE SEQUENCE [LARGE SCALE GENOMIC DNA]</scope>
    <source>
        <strain evidence="1 2">IC162</strain>
    </source>
</reference>
<name>A0A5C7ALW0_9FLAO</name>
<dbReference type="RefSeq" id="WP_146891119.1">
    <property type="nucleotide sequence ID" value="NZ_VORX01000002.1"/>
</dbReference>
<dbReference type="InterPro" id="IPR058512">
    <property type="entry name" value="DUF8199"/>
</dbReference>